<dbReference type="EMBL" id="LT795057">
    <property type="protein sequence ID" value="SJX62178.1"/>
    <property type="molecule type" value="Genomic_DNA"/>
</dbReference>
<dbReference type="GO" id="GO:0051726">
    <property type="term" value="P:regulation of cell cycle"/>
    <property type="evidence" value="ECO:0007669"/>
    <property type="project" value="TreeGrafter"/>
</dbReference>
<gene>
    <name evidence="1" type="ORF">SRS1_13026</name>
</gene>
<evidence type="ECO:0000313" key="2">
    <source>
        <dbReference type="Proteomes" id="UP000239563"/>
    </source>
</evidence>
<dbReference type="GO" id="GO:0032007">
    <property type="term" value="P:negative regulation of TOR signaling"/>
    <property type="evidence" value="ECO:0007669"/>
    <property type="project" value="TreeGrafter"/>
</dbReference>
<dbReference type="PANTHER" id="PTHR15154:SF2">
    <property type="entry name" value="HAMARTIN"/>
    <property type="match status" value="1"/>
</dbReference>
<reference evidence="1 2" key="1">
    <citation type="submission" date="2017-02" db="EMBL/GenBank/DDBJ databases">
        <authorList>
            <person name="Peterson S.W."/>
        </authorList>
    </citation>
    <scope>NUCLEOTIDE SEQUENCE [LARGE SCALE GENOMIC DNA]</scope>
    <source>
        <strain evidence="1 2">SRS1_H2-8</strain>
    </source>
</reference>
<dbReference type="InterPro" id="IPR007483">
    <property type="entry name" value="Hamartin"/>
</dbReference>
<accession>A0A2N8UBT2</accession>
<dbReference type="Proteomes" id="UP000239563">
    <property type="component" value="Chromosome IV"/>
</dbReference>
<protein>
    <submittedName>
        <fullName evidence="1">Uncharacterized protein</fullName>
    </submittedName>
</protein>
<proteinExistence type="predicted"/>
<dbReference type="AlphaFoldDB" id="A0A2N8UBT2"/>
<dbReference type="GO" id="GO:0033596">
    <property type="term" value="C:TSC1-TSC2 complex"/>
    <property type="evidence" value="ECO:0007669"/>
    <property type="project" value="TreeGrafter"/>
</dbReference>
<organism evidence="1 2">
    <name type="scientific">Sporisorium reilianum f. sp. reilianum</name>
    <dbReference type="NCBI Taxonomy" id="72559"/>
    <lineage>
        <taxon>Eukaryota</taxon>
        <taxon>Fungi</taxon>
        <taxon>Dikarya</taxon>
        <taxon>Basidiomycota</taxon>
        <taxon>Ustilaginomycotina</taxon>
        <taxon>Ustilaginomycetes</taxon>
        <taxon>Ustilaginales</taxon>
        <taxon>Ustilaginaceae</taxon>
        <taxon>Sporisorium</taxon>
    </lineage>
</organism>
<sequence>MHVTDTALKAKRQNLYHTVRTLRAFNAAQTGKLERCRAEAAATKARHVQWEADLNNKLKAYREGPKARTTEALQSPWMVVKGANADVEVTFQGVETTDSKNLKKGQTTPGRVACLLRLVCLEGSGIDTPWCASSTLPLILPLANRGKQLVHPKIELLAIPSILSTPVERRMVSIGDNHRFVNTARTTKSFM</sequence>
<evidence type="ECO:0000313" key="1">
    <source>
        <dbReference type="EMBL" id="SJX62178.1"/>
    </source>
</evidence>
<dbReference type="PANTHER" id="PTHR15154">
    <property type="entry name" value="HAMARTIN"/>
    <property type="match status" value="1"/>
</dbReference>
<name>A0A2N8UBT2_9BASI</name>